<dbReference type="GO" id="GO:0017025">
    <property type="term" value="F:TBP-class protein binding"/>
    <property type="evidence" value="ECO:0007669"/>
    <property type="project" value="InterPro"/>
</dbReference>
<evidence type="ECO:0000256" key="13">
    <source>
        <dbReference type="ARBA" id="ARBA00056616"/>
    </source>
</evidence>
<evidence type="ECO:0000256" key="10">
    <source>
        <dbReference type="ARBA" id="ARBA00023128"/>
    </source>
</evidence>
<keyword evidence="10" id="KW-0496">Mitochondrion</keyword>
<organism evidence="19 20">
    <name type="scientific">[Candida] subhashii</name>
    <dbReference type="NCBI Taxonomy" id="561895"/>
    <lineage>
        <taxon>Eukaryota</taxon>
        <taxon>Fungi</taxon>
        <taxon>Dikarya</taxon>
        <taxon>Ascomycota</taxon>
        <taxon>Saccharomycotina</taxon>
        <taxon>Pichiomycetes</taxon>
        <taxon>Debaryomycetaceae</taxon>
        <taxon>Spathaspora</taxon>
    </lineage>
</organism>
<keyword evidence="5" id="KW-0813">Transport</keyword>
<feature type="repeat" description="Solcar" evidence="15">
    <location>
        <begin position="7"/>
        <end position="92"/>
    </location>
</feature>
<dbReference type="InterPro" id="IPR013763">
    <property type="entry name" value="Cyclin-like_dom"/>
</dbReference>
<keyword evidence="15" id="KW-0472">Membrane</keyword>
<reference evidence="19 20" key="1">
    <citation type="journal article" date="2021" name="DNA Res.">
        <title>Genome analysis of Candida subhashii reveals its hybrid nature and dual mitochondrial genome conformations.</title>
        <authorList>
            <person name="Mixao V."/>
            <person name="Hegedusova E."/>
            <person name="Saus E."/>
            <person name="Pryszcz L.P."/>
            <person name="Cillingova A."/>
            <person name="Nosek J."/>
            <person name="Gabaldon T."/>
        </authorList>
    </citation>
    <scope>NUCLEOTIDE SEQUENCE [LARGE SCALE GENOMIC DNA]</scope>
    <source>
        <strain evidence="19 20">CBS 10753</strain>
    </source>
</reference>
<keyword evidence="15" id="KW-0812">Transmembrane</keyword>
<feature type="repeat" description="Solcar" evidence="15">
    <location>
        <begin position="195"/>
        <end position="279"/>
    </location>
</feature>
<evidence type="ECO:0000256" key="14">
    <source>
        <dbReference type="ARBA" id="ARBA00066213"/>
    </source>
</evidence>
<dbReference type="PANTHER" id="PTHR46356">
    <property type="entry name" value="MITOCHONDRIAL 2-OXODICARBOXYLATE CARRIER"/>
    <property type="match status" value="1"/>
</dbReference>
<keyword evidence="9" id="KW-0805">Transcription regulation</keyword>
<dbReference type="AlphaFoldDB" id="A0A8J5QLH3"/>
<evidence type="ECO:0000256" key="15">
    <source>
        <dbReference type="PROSITE-ProRule" id="PRU00282"/>
    </source>
</evidence>
<keyword evidence="16" id="KW-0479">Metal-binding</keyword>
<dbReference type="GO" id="GO:0005743">
    <property type="term" value="C:mitochondrial inner membrane"/>
    <property type="evidence" value="ECO:0007669"/>
    <property type="project" value="UniProtKB-SubCell"/>
</dbReference>
<dbReference type="GeneID" id="73470656"/>
<comment type="function">
    <text evidence="13">General factor that plays a major role in the activation of eukaryotic genes transcribed by RNA polymerase II.</text>
</comment>
<comment type="subcellular location">
    <subcellularLocation>
        <location evidence="1">Mitochondrion inner membrane</location>
        <topology evidence="1">Multi-pass membrane protein</topology>
    </subcellularLocation>
</comment>
<keyword evidence="16" id="KW-0863">Zinc-finger</keyword>
<dbReference type="Pfam" id="PF08271">
    <property type="entry name" value="Zn_Ribbon_TF"/>
    <property type="match status" value="1"/>
</dbReference>
<protein>
    <recommendedName>
        <fullName evidence="4">Transcription initiation factor IIB</fullName>
    </recommendedName>
    <alternativeName>
        <fullName evidence="12">General transcription factor TFIIB</fullName>
    </alternativeName>
</protein>
<proteinExistence type="inferred from homology"/>
<dbReference type="InterPro" id="IPR013137">
    <property type="entry name" value="Znf_TFIIB"/>
</dbReference>
<evidence type="ECO:0000256" key="11">
    <source>
        <dbReference type="ARBA" id="ARBA00023163"/>
    </source>
</evidence>
<keyword evidence="11" id="KW-0804">Transcription</keyword>
<evidence type="ECO:0000256" key="4">
    <source>
        <dbReference type="ARBA" id="ARBA00013932"/>
    </source>
</evidence>
<dbReference type="SMART" id="SM00385">
    <property type="entry name" value="CYCLIN"/>
    <property type="match status" value="2"/>
</dbReference>
<evidence type="ECO:0000256" key="5">
    <source>
        <dbReference type="ARBA" id="ARBA00022448"/>
    </source>
</evidence>
<keyword evidence="20" id="KW-1185">Reference proteome</keyword>
<evidence type="ECO:0000313" key="19">
    <source>
        <dbReference type="EMBL" id="KAG7662648.1"/>
    </source>
</evidence>
<dbReference type="EMBL" id="JAGSYN010000166">
    <property type="protein sequence ID" value="KAG7662648.1"/>
    <property type="molecule type" value="Genomic_DNA"/>
</dbReference>
<dbReference type="GO" id="GO:0051123">
    <property type="term" value="P:RNA polymerase II preinitiation complex assembly"/>
    <property type="evidence" value="ECO:0007669"/>
    <property type="project" value="UniProtKB-ARBA"/>
</dbReference>
<keyword evidence="16" id="KW-0862">Zinc</keyword>
<evidence type="ECO:0000256" key="17">
    <source>
        <dbReference type="SAM" id="MobiDB-lite"/>
    </source>
</evidence>
<dbReference type="PROSITE" id="PS51134">
    <property type="entry name" value="ZF_TFIIB"/>
    <property type="match status" value="1"/>
</dbReference>
<evidence type="ECO:0000256" key="9">
    <source>
        <dbReference type="ARBA" id="ARBA00023015"/>
    </source>
</evidence>
<gene>
    <name evidence="19" type="ORF">J8A68_003856</name>
</gene>
<feature type="region of interest" description="Disordered" evidence="17">
    <location>
        <begin position="365"/>
        <end position="386"/>
    </location>
</feature>
<dbReference type="InterPro" id="IPR023486">
    <property type="entry name" value="TFIIB_CS"/>
</dbReference>
<keyword evidence="6" id="KW-0677">Repeat</keyword>
<comment type="similarity">
    <text evidence="3">Belongs to the TFIIB family.</text>
</comment>
<comment type="subunit">
    <text evidence="14">Associates with TFIID-IIA (DA complex) to form TFIID-IIA-IIB (DAB-complex) which is then recognized by polymerase II.</text>
</comment>
<evidence type="ECO:0000256" key="3">
    <source>
        <dbReference type="ARBA" id="ARBA00010857"/>
    </source>
</evidence>
<evidence type="ECO:0000256" key="16">
    <source>
        <dbReference type="PROSITE-ProRule" id="PRU00469"/>
    </source>
</evidence>
<dbReference type="OrthoDB" id="434783at2759"/>
<dbReference type="PROSITE" id="PS00782">
    <property type="entry name" value="TFIIB"/>
    <property type="match status" value="1"/>
</dbReference>
<dbReference type="InterPro" id="IPR018108">
    <property type="entry name" value="MCP_transmembrane"/>
</dbReference>
<dbReference type="Pfam" id="PF00382">
    <property type="entry name" value="TFIIB"/>
    <property type="match status" value="2"/>
</dbReference>
<evidence type="ECO:0000256" key="6">
    <source>
        <dbReference type="ARBA" id="ARBA00022737"/>
    </source>
</evidence>
<comment type="similarity">
    <text evidence="2">Belongs to the mitochondrial carrier (TC 2.A.29) family.</text>
</comment>
<dbReference type="InterPro" id="IPR013150">
    <property type="entry name" value="TFIIB_cyclin"/>
</dbReference>
<accession>A0A8J5QLH3</accession>
<evidence type="ECO:0000313" key="20">
    <source>
        <dbReference type="Proteomes" id="UP000694255"/>
    </source>
</evidence>
<dbReference type="PROSITE" id="PS50920">
    <property type="entry name" value="SOLCAR"/>
    <property type="match status" value="3"/>
</dbReference>
<dbReference type="FunFam" id="1.10.472.170:FF:000001">
    <property type="entry name" value="Transcription initiation factor IIB"/>
    <property type="match status" value="1"/>
</dbReference>
<evidence type="ECO:0000256" key="2">
    <source>
        <dbReference type="ARBA" id="ARBA00006375"/>
    </source>
</evidence>
<dbReference type="Proteomes" id="UP000694255">
    <property type="component" value="Unassembled WGS sequence"/>
</dbReference>
<dbReference type="InterPro" id="IPR051752">
    <property type="entry name" value="Mito_2-oxodicarb_carrier"/>
</dbReference>
<dbReference type="PANTHER" id="PTHR46356:SF1">
    <property type="entry name" value="MITOCHONDRIAL 2-OXODICARBOXYLATE CARRIER"/>
    <property type="match status" value="1"/>
</dbReference>
<keyword evidence="8" id="KW-1133">Transmembrane helix</keyword>
<keyword evidence="7" id="KW-0999">Mitochondrion inner membrane</keyword>
<feature type="repeat" description="Solcar" evidence="15">
    <location>
        <begin position="102"/>
        <end position="186"/>
    </location>
</feature>
<evidence type="ECO:0000256" key="8">
    <source>
        <dbReference type="ARBA" id="ARBA00022989"/>
    </source>
</evidence>
<evidence type="ECO:0000259" key="18">
    <source>
        <dbReference type="PROSITE" id="PS51134"/>
    </source>
</evidence>
<name>A0A8J5QLH3_9ASCO</name>
<evidence type="ECO:0000256" key="7">
    <source>
        <dbReference type="ARBA" id="ARBA00022792"/>
    </source>
</evidence>
<dbReference type="GO" id="GO:0008270">
    <property type="term" value="F:zinc ion binding"/>
    <property type="evidence" value="ECO:0007669"/>
    <property type="project" value="UniProtKB-KW"/>
</dbReference>
<feature type="domain" description="TFIIB-type" evidence="18">
    <location>
        <begin position="320"/>
        <end position="353"/>
    </location>
</feature>
<sequence length="644" mass="71009">MSDPKPLPFIYQFMSGAIAGVSEILVMYPLDVVKTRQQLDSTNMYKGTLNCIQKIIKEEGFSRLYKGISAPILMEAPKRATKFAANDEWGKFYKNLFGVHKMTQPLAVLTGATAGATESFVVVPFELVKIRLQDKTTTFKGPGEVVKHIIKENGILGLYKGMESTAWRHIWWNAGYFGCIHQVRSLMPKPKDGKEKILIDLTCGTIGGTFGTILNTPFDVVKSRIQAGSTRYRWTYPSIVLVAKEEGFSALYKGFLPKVLRLGPGGGILLVVFTASKELINIHEEIIAMSYRGYMSASAPAPSPASSATANGYTGPNLNVTLLCPECKQFPPDLIERFSEGDIICGNCGLVLSDRIVDTRSEWRTFSNDDQNGDDPSRVGDAGNPLLDQEDLSTMISYVPSNTKAGRDLTRTQSKSLVDKKNNALTSAYIKIGELCNVYQLPKTVVDAAKHLYKAVRDDKLLRGKTQDAVMAAVILLGCRRADVPRTLEEIRALTNVPSKQIAKVARLIKKIIHSHLVANPQSSIVEETTSLTTHSAEDLIRRFCSHLGLDPQVTNAAEHIARKCQEHGILAGRSPTTTSSTAIFLAAKAFGVDITQQKIRDKTGVSIGTIKNSYKVMFENKEKLIDPYWIESGKVKWENLPKS</sequence>
<evidence type="ECO:0000256" key="1">
    <source>
        <dbReference type="ARBA" id="ARBA00004448"/>
    </source>
</evidence>
<comment type="caution">
    <text evidence="19">The sequence shown here is derived from an EMBL/GenBank/DDBJ whole genome shotgun (WGS) entry which is preliminary data.</text>
</comment>
<dbReference type="FunFam" id="2.20.25.10:FF:000036">
    <property type="entry name" value="Transcription initiation factor IIB"/>
    <property type="match status" value="1"/>
</dbReference>
<dbReference type="RefSeq" id="XP_049262881.1">
    <property type="nucleotide sequence ID" value="XM_049407755.1"/>
</dbReference>
<dbReference type="Pfam" id="PF00153">
    <property type="entry name" value="Mito_carr"/>
    <property type="match status" value="3"/>
</dbReference>
<evidence type="ECO:0000256" key="12">
    <source>
        <dbReference type="ARBA" id="ARBA00031706"/>
    </source>
</evidence>